<evidence type="ECO:0000313" key="3">
    <source>
        <dbReference type="Proteomes" id="UP000053732"/>
    </source>
</evidence>
<dbReference type="EMBL" id="HG793138">
    <property type="protein sequence ID" value="CRL20837.1"/>
    <property type="molecule type" value="Genomic_DNA"/>
</dbReference>
<dbReference type="Proteomes" id="UP000053732">
    <property type="component" value="Unassembled WGS sequence"/>
</dbReference>
<keyword evidence="1" id="KW-0732">Signal</keyword>
<feature type="signal peptide" evidence="1">
    <location>
        <begin position="1"/>
        <end position="18"/>
    </location>
</feature>
<organism evidence="2 3">
    <name type="scientific">Penicillium camemberti (strain FM 013)</name>
    <dbReference type="NCBI Taxonomy" id="1429867"/>
    <lineage>
        <taxon>Eukaryota</taxon>
        <taxon>Fungi</taxon>
        <taxon>Dikarya</taxon>
        <taxon>Ascomycota</taxon>
        <taxon>Pezizomycotina</taxon>
        <taxon>Eurotiomycetes</taxon>
        <taxon>Eurotiomycetidae</taxon>
        <taxon>Eurotiales</taxon>
        <taxon>Aspergillaceae</taxon>
        <taxon>Penicillium</taxon>
    </lineage>
</organism>
<feature type="chain" id="PRO_5005195367" evidence="1">
    <location>
        <begin position="19"/>
        <end position="138"/>
    </location>
</feature>
<evidence type="ECO:0000313" key="2">
    <source>
        <dbReference type="EMBL" id="CRL20837.1"/>
    </source>
</evidence>
<gene>
    <name evidence="2" type="ORF">PCAMFM013_S005g000001</name>
</gene>
<keyword evidence="3" id="KW-1185">Reference proteome</keyword>
<reference evidence="2 3" key="1">
    <citation type="journal article" date="2014" name="Nat. Commun.">
        <title>Multiple recent horizontal transfers of a large genomic region in cheese making fungi.</title>
        <authorList>
            <person name="Cheeseman K."/>
            <person name="Ropars J."/>
            <person name="Renault P."/>
            <person name="Dupont J."/>
            <person name="Gouzy J."/>
            <person name="Branca A."/>
            <person name="Abraham A.L."/>
            <person name="Ceppi M."/>
            <person name="Conseiller E."/>
            <person name="Debuchy R."/>
            <person name="Malagnac F."/>
            <person name="Goarin A."/>
            <person name="Silar P."/>
            <person name="Lacoste S."/>
            <person name="Sallet E."/>
            <person name="Bensimon A."/>
            <person name="Giraud T."/>
            <person name="Brygoo Y."/>
        </authorList>
    </citation>
    <scope>NUCLEOTIDE SEQUENCE [LARGE SCALE GENOMIC DNA]</scope>
    <source>
        <strain evidence="3">FM 013</strain>
    </source>
</reference>
<proteinExistence type="predicted"/>
<name>A0A0G4P3G2_PENC3</name>
<protein>
    <submittedName>
        <fullName evidence="2">Str. FM013</fullName>
    </submittedName>
</protein>
<dbReference type="AlphaFoldDB" id="A0A0G4P3G2"/>
<accession>A0A0G4P3G2</accession>
<evidence type="ECO:0000256" key="1">
    <source>
        <dbReference type="SAM" id="SignalP"/>
    </source>
</evidence>
<sequence>MQFTVSSLIVALAATTTALRFKQPVQDICVDLTKPLTLQWTHSSDDPSDISCVLWNFSGAFPNVDESFPIGGSTPLVVSSSLETVTLPAISPELAERFSENNNGKKYQVNAVPAGRSDILDQWGFFTVAKPGGGCSPS</sequence>